<gene>
    <name evidence="1" type="ORF">PGLA1383_LOCUS4373</name>
</gene>
<organism evidence="1 2">
    <name type="scientific">Polarella glacialis</name>
    <name type="common">Dinoflagellate</name>
    <dbReference type="NCBI Taxonomy" id="89957"/>
    <lineage>
        <taxon>Eukaryota</taxon>
        <taxon>Sar</taxon>
        <taxon>Alveolata</taxon>
        <taxon>Dinophyceae</taxon>
        <taxon>Suessiales</taxon>
        <taxon>Suessiaceae</taxon>
        <taxon>Polarella</taxon>
    </lineage>
</organism>
<reference evidence="1" key="1">
    <citation type="submission" date="2021-02" db="EMBL/GenBank/DDBJ databases">
        <authorList>
            <person name="Dougan E. K."/>
            <person name="Rhodes N."/>
            <person name="Thang M."/>
            <person name="Chan C."/>
        </authorList>
    </citation>
    <scope>NUCLEOTIDE SEQUENCE</scope>
</reference>
<name>A0A813DF72_POLGL</name>
<dbReference type="AlphaFoldDB" id="A0A813DF72"/>
<comment type="caution">
    <text evidence="1">The sequence shown here is derived from an EMBL/GenBank/DDBJ whole genome shotgun (WGS) entry which is preliminary data.</text>
</comment>
<dbReference type="Proteomes" id="UP000654075">
    <property type="component" value="Unassembled WGS sequence"/>
</dbReference>
<keyword evidence="2" id="KW-1185">Reference proteome</keyword>
<accession>A0A813DF72</accession>
<evidence type="ECO:0000313" key="1">
    <source>
        <dbReference type="EMBL" id="CAE8585466.1"/>
    </source>
</evidence>
<proteinExistence type="predicted"/>
<dbReference type="EMBL" id="CAJNNV010001646">
    <property type="protein sequence ID" value="CAE8585466.1"/>
    <property type="molecule type" value="Genomic_DNA"/>
</dbReference>
<evidence type="ECO:0000313" key="2">
    <source>
        <dbReference type="Proteomes" id="UP000654075"/>
    </source>
</evidence>
<sequence length="54" mass="5889">MPTGTARSIARTQPSCRRCITARGQMARAPLRRACSSQLPVRRFSAMSSDKAHG</sequence>
<protein>
    <submittedName>
        <fullName evidence="1">Uncharacterized protein</fullName>
    </submittedName>
</protein>